<dbReference type="SUPFAM" id="SSF81901">
    <property type="entry name" value="HCP-like"/>
    <property type="match status" value="3"/>
</dbReference>
<dbReference type="Gene3D" id="1.25.40.10">
    <property type="entry name" value="Tetratricopeptide repeat domain"/>
    <property type="match status" value="2"/>
</dbReference>
<comment type="caution">
    <text evidence="3">The sequence shown here is derived from an EMBL/GenBank/DDBJ whole genome shotgun (WGS) entry which is preliminary data.</text>
</comment>
<dbReference type="Pfam" id="PF08238">
    <property type="entry name" value="Sel1"/>
    <property type="match status" value="9"/>
</dbReference>
<dbReference type="InterPro" id="IPR008271">
    <property type="entry name" value="Ser/Thr_kinase_AS"/>
</dbReference>
<dbReference type="PROSITE" id="PS50011">
    <property type="entry name" value="PROTEIN_KINASE_DOM"/>
    <property type="match status" value="1"/>
</dbReference>
<dbReference type="PANTHER" id="PTHR43628">
    <property type="entry name" value="ACTIVATOR OF C KINASE PROTEIN 1-RELATED"/>
    <property type="match status" value="1"/>
</dbReference>
<dbReference type="PROSITE" id="PS00108">
    <property type="entry name" value="PROTEIN_KINASE_ST"/>
    <property type="match status" value="1"/>
</dbReference>
<dbReference type="Proteomes" id="UP001470230">
    <property type="component" value="Unassembled WGS sequence"/>
</dbReference>
<dbReference type="InterPro" id="IPR052945">
    <property type="entry name" value="Mitotic_Regulator"/>
</dbReference>
<dbReference type="EMBL" id="JAPFFF010000025">
    <property type="protein sequence ID" value="KAK8849996.1"/>
    <property type="molecule type" value="Genomic_DNA"/>
</dbReference>
<dbReference type="InterPro" id="IPR019734">
    <property type="entry name" value="TPR_rpt"/>
</dbReference>
<feature type="domain" description="Protein kinase" evidence="2">
    <location>
        <begin position="246"/>
        <end position="504"/>
    </location>
</feature>
<gene>
    <name evidence="3" type="ORF">M9Y10_018590</name>
</gene>
<reference evidence="3 4" key="1">
    <citation type="submission" date="2024-04" db="EMBL/GenBank/DDBJ databases">
        <title>Tritrichomonas musculus Genome.</title>
        <authorList>
            <person name="Alves-Ferreira E."/>
            <person name="Grigg M."/>
            <person name="Lorenzi H."/>
            <person name="Galac M."/>
        </authorList>
    </citation>
    <scope>NUCLEOTIDE SEQUENCE [LARGE SCALE GENOMIC DNA]</scope>
    <source>
        <strain evidence="3 4">EAF2021</strain>
    </source>
</reference>
<dbReference type="SMART" id="SM00028">
    <property type="entry name" value="TPR"/>
    <property type="match status" value="4"/>
</dbReference>
<dbReference type="SUPFAM" id="SSF56112">
    <property type="entry name" value="Protein kinase-like (PK-like)"/>
    <property type="match status" value="1"/>
</dbReference>
<dbReference type="PANTHER" id="PTHR43628:SF1">
    <property type="entry name" value="CHITIN SYNTHASE REGULATORY FACTOR 2-RELATED"/>
    <property type="match status" value="1"/>
</dbReference>
<feature type="coiled-coil region" evidence="1">
    <location>
        <begin position="126"/>
        <end position="153"/>
    </location>
</feature>
<dbReference type="Gene3D" id="1.10.510.10">
    <property type="entry name" value="Transferase(Phosphotransferase) domain 1"/>
    <property type="match status" value="1"/>
</dbReference>
<dbReference type="InterPro" id="IPR000719">
    <property type="entry name" value="Prot_kinase_dom"/>
</dbReference>
<evidence type="ECO:0000313" key="4">
    <source>
        <dbReference type="Proteomes" id="UP001470230"/>
    </source>
</evidence>
<dbReference type="InterPro" id="IPR011990">
    <property type="entry name" value="TPR-like_helical_dom_sf"/>
</dbReference>
<organism evidence="3 4">
    <name type="scientific">Tritrichomonas musculus</name>
    <dbReference type="NCBI Taxonomy" id="1915356"/>
    <lineage>
        <taxon>Eukaryota</taxon>
        <taxon>Metamonada</taxon>
        <taxon>Parabasalia</taxon>
        <taxon>Tritrichomonadida</taxon>
        <taxon>Tritrichomonadidae</taxon>
        <taxon>Tritrichomonas</taxon>
    </lineage>
</organism>
<evidence type="ECO:0000313" key="3">
    <source>
        <dbReference type="EMBL" id="KAK8849996.1"/>
    </source>
</evidence>
<evidence type="ECO:0000259" key="2">
    <source>
        <dbReference type="PROSITE" id="PS50011"/>
    </source>
</evidence>
<evidence type="ECO:0000256" key="1">
    <source>
        <dbReference type="SAM" id="Coils"/>
    </source>
</evidence>
<keyword evidence="1" id="KW-0175">Coiled coil</keyword>
<dbReference type="CDD" id="cd00180">
    <property type="entry name" value="PKc"/>
    <property type="match status" value="1"/>
</dbReference>
<sequence>MNFQVIPQKYESNKDSIEGEVLKNSYSKFTFKYINFFNLYENADITNKNAIINQFEHFLLNYLSIFKLLFYHKNKCANINKKDQNYNEIFDIVICVEHQCIIIEEIDFKIFTKVINYLKEQQKIIVNVTVDDKNEEENDIKQIKEEIHNFCQNQLEIKSNEFVSKTFQSVIGFLIRRYFYPTEFFQDKSFFDFDLQHNYNERLIRSEFIDLVDSKSLQHKNLLQMKEKIKRNQIEIHLTDFEEEDFIILRTIYFNIKYHFYLVIHKETLYVFLMKKIIYPNEITKEIKHEKCFDENYSHHCLCHFYGFLKNKDKTIGFIYEFMCNGSLKSYVTSNRSKIDETFSLRTINRIFQGIEYLHSRCLIYRDLKPSNILLDHDFIPYISDFETIRQLNEDAENGQENFTNDIGSLIYASPEQYKGKMISYSTDIYSFGLIIYFLYESDDMMKFISKNNDYAIQFQSNISDNLQKVIINCIKIKQEERMDHREIKSVLIEETRSLIHQEIISFEEKQRMNGFLYESFVLEIENTNKFNKFISFIFTLKEEESKSDALVKMGDIYFYGEVVEQDYLKAKKFYELSAELNNSTALFKLGSMYENGLGIERDYLKAKEYYELSIQQNNTNALINLGNLYENGLGVEQNYSKAKELYELSSNQNNSNAFIFLGNLYYFGCGVTRNYSKTKEYYELSKKFDNSYAFNHLGYLYLKGIGVGKDYLKAKNYFERSAKMNNSYALYNLGSIFLKGFDVEKNYAKAKEYFEQSANLNNSDALIKIGNLYLKGTGVEKDFLKAKRYYELSANQNNPDALFKIGNLYLKGNGVKPDHFKAIQYFELAFKNKNLDSLFFLAIMYSSGEFFNVDYSKSIHYFLQSTAIKYEKIRVVNKIDNFPYYKWVNNHYYYHSNNDLGLIYFTVFEDIEKATHFIKLAAFGEYPYGQNNYGLLNEFYFNQYENAEYMYCKSLKHQFALSAFNLARLKEKAGKIMESIEFYIKASNFEDEPLIFRNRQHYDKRLEISKTFIICLANLILSDFYFSQANYDESRKYFIKSLAKLTANEIRFKTIKRNVQSIFIYLRHFILNYPTFNLINQPSISNDNKVKHILNESKYLFENITANETFQRVVMNKKFHCKNDIKVDNEKINKYSGSNEIVSNINKDKMKIPFNFNRIENMLYSNQKNEEEIIFEKSSEIFDFFIKNRKTKEIFNTEIRKIIKIMNLIIYKPPYHILFGRINIQTQKPKQSIHMNPNAKEINQSFYEAFLE</sequence>
<protein>
    <recommendedName>
        <fullName evidence="2">Protein kinase domain-containing protein</fullName>
    </recommendedName>
</protein>
<dbReference type="SMART" id="SM00671">
    <property type="entry name" value="SEL1"/>
    <property type="match status" value="10"/>
</dbReference>
<dbReference type="InterPro" id="IPR006597">
    <property type="entry name" value="Sel1-like"/>
</dbReference>
<dbReference type="SMART" id="SM00220">
    <property type="entry name" value="S_TKc"/>
    <property type="match status" value="1"/>
</dbReference>
<dbReference type="InterPro" id="IPR011009">
    <property type="entry name" value="Kinase-like_dom_sf"/>
</dbReference>
<keyword evidence="4" id="KW-1185">Reference proteome</keyword>
<proteinExistence type="predicted"/>
<name>A0ABR2HMT9_9EUKA</name>
<accession>A0ABR2HMT9</accession>
<dbReference type="Pfam" id="PF00069">
    <property type="entry name" value="Pkinase"/>
    <property type="match status" value="1"/>
</dbReference>